<evidence type="ECO:0000313" key="2">
    <source>
        <dbReference type="Proteomes" id="UP000228531"/>
    </source>
</evidence>
<proteinExistence type="predicted"/>
<dbReference type="Proteomes" id="UP000228531">
    <property type="component" value="Unassembled WGS sequence"/>
</dbReference>
<dbReference type="OrthoDB" id="7651590at2"/>
<reference evidence="1 2" key="1">
    <citation type="submission" date="2017-11" db="EMBL/GenBank/DDBJ databases">
        <title>Genomic Encyclopedia of Archaeal and Bacterial Type Strains, Phase II (KMG-II): From Individual Species to Whole Genera.</title>
        <authorList>
            <person name="Goeker M."/>
        </authorList>
    </citation>
    <scope>NUCLEOTIDE SEQUENCE [LARGE SCALE GENOMIC DNA]</scope>
    <source>
        <strain evidence="1 2">DSM 29128</strain>
    </source>
</reference>
<organism evidence="1 2">
    <name type="scientific">Yoonia maricola</name>
    <dbReference type="NCBI Taxonomy" id="420999"/>
    <lineage>
        <taxon>Bacteria</taxon>
        <taxon>Pseudomonadati</taxon>
        <taxon>Pseudomonadota</taxon>
        <taxon>Alphaproteobacteria</taxon>
        <taxon>Rhodobacterales</taxon>
        <taxon>Paracoccaceae</taxon>
        <taxon>Yoonia</taxon>
    </lineage>
</organism>
<keyword evidence="2" id="KW-1185">Reference proteome</keyword>
<sequence>MKIPLTLRLAYHGFRATVRAGLLFFLAWVFLIPASASETTALGARDGATYPAGLRMMRVAKVVVAVAPPRAYDLIAMGLRRDISPLMVRVAFTQIAAGNVMPASTRGNGMPVLESDRDIEGPRFITVD</sequence>
<comment type="caution">
    <text evidence="1">The sequence shown here is derived from an EMBL/GenBank/DDBJ whole genome shotgun (WGS) entry which is preliminary data.</text>
</comment>
<dbReference type="EMBL" id="PGTY01000003">
    <property type="protein sequence ID" value="PJI85163.1"/>
    <property type="molecule type" value="Genomic_DNA"/>
</dbReference>
<dbReference type="RefSeq" id="WP_133122576.1">
    <property type="nucleotide sequence ID" value="NZ_PGTY01000003.1"/>
</dbReference>
<dbReference type="AlphaFoldDB" id="A0A2M8W2L5"/>
<protein>
    <submittedName>
        <fullName evidence="1">Uncharacterized protein</fullName>
    </submittedName>
</protein>
<name>A0A2M8W2L5_9RHOB</name>
<accession>A0A2M8W2L5</accession>
<gene>
    <name evidence="1" type="ORF">BC777_3161</name>
</gene>
<evidence type="ECO:0000313" key="1">
    <source>
        <dbReference type="EMBL" id="PJI85163.1"/>
    </source>
</evidence>